<dbReference type="Proteomes" id="UP000267268">
    <property type="component" value="Chromosome 1"/>
</dbReference>
<organism evidence="1 2">
    <name type="scientific">Flammeovirga pectinis</name>
    <dbReference type="NCBI Taxonomy" id="2494373"/>
    <lineage>
        <taxon>Bacteria</taxon>
        <taxon>Pseudomonadati</taxon>
        <taxon>Bacteroidota</taxon>
        <taxon>Cytophagia</taxon>
        <taxon>Cytophagales</taxon>
        <taxon>Flammeovirgaceae</taxon>
        <taxon>Flammeovirga</taxon>
    </lineage>
</organism>
<name>A0A3S9P3D0_9BACT</name>
<keyword evidence="2" id="KW-1185">Reference proteome</keyword>
<dbReference type="OrthoDB" id="6120799at2"/>
<reference evidence="1 2" key="1">
    <citation type="submission" date="2018-12" db="EMBL/GenBank/DDBJ databases">
        <title>Flammeovirga pectinis sp. nov., isolated from the gut of the Korean scallop, Patinopecten yessoensis.</title>
        <authorList>
            <person name="Bae J.-W."/>
            <person name="Jeong Y.-S."/>
            <person name="Kang W."/>
        </authorList>
    </citation>
    <scope>NUCLEOTIDE SEQUENCE [LARGE SCALE GENOMIC DNA]</scope>
    <source>
        <strain evidence="1 2">L12M1</strain>
    </source>
</reference>
<dbReference type="AlphaFoldDB" id="A0A3S9P3D0"/>
<evidence type="ECO:0000313" key="1">
    <source>
        <dbReference type="EMBL" id="AZQ62717.1"/>
    </source>
</evidence>
<dbReference type="SUPFAM" id="SSF52833">
    <property type="entry name" value="Thioredoxin-like"/>
    <property type="match status" value="1"/>
</dbReference>
<dbReference type="Gene3D" id="3.40.30.10">
    <property type="entry name" value="Glutaredoxin"/>
    <property type="match status" value="1"/>
</dbReference>
<dbReference type="EMBL" id="CP034562">
    <property type="protein sequence ID" value="AZQ62717.1"/>
    <property type="molecule type" value="Genomic_DNA"/>
</dbReference>
<dbReference type="RefSeq" id="WP_126614496.1">
    <property type="nucleotide sequence ID" value="NZ_CP034562.1"/>
</dbReference>
<dbReference type="InterPro" id="IPR036249">
    <property type="entry name" value="Thioredoxin-like_sf"/>
</dbReference>
<proteinExistence type="predicted"/>
<dbReference type="Pfam" id="PF14595">
    <property type="entry name" value="Thioredoxin_9"/>
    <property type="match status" value="1"/>
</dbReference>
<protein>
    <submittedName>
        <fullName evidence="1">Thioredoxin family protein</fullName>
    </submittedName>
</protein>
<sequence length="204" mass="23444">MAENQKVAQEYIDNAFIYETYREALDGLLAEDPTIVNYTDSQLVDYTRLNVTRMQRIDKTNRLLDDLRTAGRALNKSVYWLVITEGWCGDAAQSTPIIAAAAQVSPKIDLRFILRDNNVDLMEQFLTNGSRSIPKLLVIDQKTNEVLATWGPRPKELTDLISEIKKEVGDDKQQFSMKIQRWYNKDKGKAIMKDLQKILEDITE</sequence>
<gene>
    <name evidence="1" type="ORF">EI427_10845</name>
</gene>
<dbReference type="KEGG" id="fll:EI427_10845"/>
<evidence type="ECO:0000313" key="2">
    <source>
        <dbReference type="Proteomes" id="UP000267268"/>
    </source>
</evidence>
<accession>A0A3S9P3D0</accession>